<dbReference type="Proteomes" id="UP000815325">
    <property type="component" value="Unassembled WGS sequence"/>
</dbReference>
<proteinExistence type="inferred from homology"/>
<evidence type="ECO:0000256" key="7">
    <source>
        <dbReference type="RuleBase" id="RU361156"/>
    </source>
</evidence>
<keyword evidence="4" id="KW-0732">Signal</keyword>
<dbReference type="EC" id="3.4.16.-" evidence="7"/>
<accession>A0ABQ7GQ17</accession>
<dbReference type="PRINTS" id="PR00724">
    <property type="entry name" value="CRBOXYPTASEC"/>
</dbReference>
<reference evidence="8" key="1">
    <citation type="submission" date="2017-08" db="EMBL/GenBank/DDBJ databases">
        <authorList>
            <person name="Polle J.E."/>
            <person name="Barry K."/>
            <person name="Cushman J."/>
            <person name="Schmutz J."/>
            <person name="Tran D."/>
            <person name="Hathwaick L.T."/>
            <person name="Yim W.C."/>
            <person name="Jenkins J."/>
            <person name="Mckie-Krisberg Z.M."/>
            <person name="Prochnik S."/>
            <person name="Lindquist E."/>
            <person name="Dockter R.B."/>
            <person name="Adam C."/>
            <person name="Molina H."/>
            <person name="Bunkerborg J."/>
            <person name="Jin E."/>
            <person name="Buchheim M."/>
            <person name="Magnuson J."/>
        </authorList>
    </citation>
    <scope>NUCLEOTIDE SEQUENCE</scope>
    <source>
        <strain evidence="8">CCAP 19/18</strain>
    </source>
</reference>
<dbReference type="InterPro" id="IPR018202">
    <property type="entry name" value="Ser_caboxypep_ser_AS"/>
</dbReference>
<dbReference type="Pfam" id="PF00450">
    <property type="entry name" value="Peptidase_S10"/>
    <property type="match status" value="1"/>
</dbReference>
<keyword evidence="2 7" id="KW-0121">Carboxypeptidase</keyword>
<dbReference type="PANTHER" id="PTHR11802">
    <property type="entry name" value="SERINE PROTEASE FAMILY S10 SERINE CARBOXYPEPTIDASE"/>
    <property type="match status" value="1"/>
</dbReference>
<evidence type="ECO:0000256" key="1">
    <source>
        <dbReference type="ARBA" id="ARBA00009431"/>
    </source>
</evidence>
<name>A0ABQ7GQ17_DUNSA</name>
<keyword evidence="3 7" id="KW-0645">Protease</keyword>
<evidence type="ECO:0000256" key="2">
    <source>
        <dbReference type="ARBA" id="ARBA00022645"/>
    </source>
</evidence>
<comment type="similarity">
    <text evidence="1 7">Belongs to the peptidase S10 family.</text>
</comment>
<dbReference type="GO" id="GO:0016787">
    <property type="term" value="F:hydrolase activity"/>
    <property type="evidence" value="ECO:0007669"/>
    <property type="project" value="UniProtKB-KW"/>
</dbReference>
<dbReference type="InterPro" id="IPR029058">
    <property type="entry name" value="AB_hydrolase_fold"/>
</dbReference>
<evidence type="ECO:0000256" key="3">
    <source>
        <dbReference type="ARBA" id="ARBA00022670"/>
    </source>
</evidence>
<evidence type="ECO:0000256" key="5">
    <source>
        <dbReference type="ARBA" id="ARBA00022801"/>
    </source>
</evidence>
<dbReference type="Gene3D" id="3.40.50.1820">
    <property type="entry name" value="alpha/beta hydrolase"/>
    <property type="match status" value="1"/>
</dbReference>
<dbReference type="InterPro" id="IPR001563">
    <property type="entry name" value="Peptidase_S10"/>
</dbReference>
<gene>
    <name evidence="8" type="ORF">DUNSADRAFT_5575</name>
</gene>
<evidence type="ECO:0000256" key="4">
    <source>
        <dbReference type="ARBA" id="ARBA00022729"/>
    </source>
</evidence>
<keyword evidence="6" id="KW-0325">Glycoprotein</keyword>
<keyword evidence="9" id="KW-1185">Reference proteome</keyword>
<evidence type="ECO:0000256" key="6">
    <source>
        <dbReference type="ARBA" id="ARBA00023180"/>
    </source>
</evidence>
<dbReference type="PANTHER" id="PTHR11802:SF113">
    <property type="entry name" value="SERINE CARBOXYPEPTIDASE CTSA-4.1"/>
    <property type="match status" value="1"/>
</dbReference>
<dbReference type="PROSITE" id="PS00131">
    <property type="entry name" value="CARBOXYPEPT_SER_SER"/>
    <property type="match status" value="1"/>
</dbReference>
<dbReference type="EMBL" id="MU069647">
    <property type="protein sequence ID" value="KAF5836700.1"/>
    <property type="molecule type" value="Genomic_DNA"/>
</dbReference>
<evidence type="ECO:0000313" key="8">
    <source>
        <dbReference type="EMBL" id="KAF5836700.1"/>
    </source>
</evidence>
<organism evidence="8 9">
    <name type="scientific">Dunaliella salina</name>
    <name type="common">Green alga</name>
    <name type="synonym">Protococcus salinus</name>
    <dbReference type="NCBI Taxonomy" id="3046"/>
    <lineage>
        <taxon>Eukaryota</taxon>
        <taxon>Viridiplantae</taxon>
        <taxon>Chlorophyta</taxon>
        <taxon>core chlorophytes</taxon>
        <taxon>Chlorophyceae</taxon>
        <taxon>CS clade</taxon>
        <taxon>Chlamydomonadales</taxon>
        <taxon>Dunaliellaceae</taxon>
        <taxon>Dunaliella</taxon>
    </lineage>
</organism>
<comment type="caution">
    <text evidence="8">The sequence shown here is derived from an EMBL/GenBank/DDBJ whole genome shotgun (WGS) entry which is preliminary data.</text>
</comment>
<protein>
    <recommendedName>
        <fullName evidence="7">Carboxypeptidase</fullName>
        <ecNumber evidence="7">3.4.16.-</ecNumber>
    </recommendedName>
</protein>
<keyword evidence="5 7" id="KW-0378">Hydrolase</keyword>
<dbReference type="SUPFAM" id="SSF53474">
    <property type="entry name" value="alpha/beta-Hydrolases"/>
    <property type="match status" value="1"/>
</dbReference>
<sequence>MFYFFFEARHNPSRAPLVIWMTGGPGCSSELAILYENGPFNLDKEGVLSESAYGWDQYHDMIFVDQPVGTGFSYSEDDRDRVYGEDGVANDMLDFVYEFLEMHDDLKDRPLFITGESYAGHYVPAVSHRIWRANKDMEGPHIHLQGLAVGNGLTDPAIQFNAYGDYAVENELISYPLRAAMSFFYPLCGLATNLCQGTGWDLPCLLGLQYCMATQFQPILSVNPSINVYDITRECEGRLCYDFSAADEFLNDPQTRKMLGVGDRLWVSCAMDVYEDMSSDWLTKYDDILPEMMADGIRVMIYAGDLDLICNYLGNRR</sequence>
<evidence type="ECO:0000313" key="9">
    <source>
        <dbReference type="Proteomes" id="UP000815325"/>
    </source>
</evidence>